<reference evidence="17" key="2">
    <citation type="submission" date="2023-06" db="EMBL/GenBank/DDBJ databases">
        <authorList>
            <person name="Ma L."/>
            <person name="Liu K.-W."/>
            <person name="Li Z."/>
            <person name="Hsiao Y.-Y."/>
            <person name="Qi Y."/>
            <person name="Fu T."/>
            <person name="Tang G."/>
            <person name="Zhang D."/>
            <person name="Sun W.-H."/>
            <person name="Liu D.-K."/>
            <person name="Li Y."/>
            <person name="Chen G.-Z."/>
            <person name="Liu X.-D."/>
            <person name="Liao X.-Y."/>
            <person name="Jiang Y.-T."/>
            <person name="Yu X."/>
            <person name="Hao Y."/>
            <person name="Huang J."/>
            <person name="Zhao X.-W."/>
            <person name="Ke S."/>
            <person name="Chen Y.-Y."/>
            <person name="Wu W.-L."/>
            <person name="Hsu J.-L."/>
            <person name="Lin Y.-F."/>
            <person name="Huang M.-D."/>
            <person name="Li C.-Y."/>
            <person name="Huang L."/>
            <person name="Wang Z.-W."/>
            <person name="Zhao X."/>
            <person name="Zhong W.-Y."/>
            <person name="Peng D.-H."/>
            <person name="Ahmad S."/>
            <person name="Lan S."/>
            <person name="Zhang J.-S."/>
            <person name="Tsai W.-C."/>
            <person name="Van De Peer Y."/>
            <person name="Liu Z.-J."/>
        </authorList>
    </citation>
    <scope>NUCLEOTIDE SEQUENCE</scope>
    <source>
        <strain evidence="17">CP</strain>
        <tissue evidence="17">Leaves</tissue>
    </source>
</reference>
<evidence type="ECO:0000256" key="7">
    <source>
        <dbReference type="ARBA" id="ARBA00022786"/>
    </source>
</evidence>
<feature type="domain" description="RING-type" evidence="15">
    <location>
        <begin position="216"/>
        <end position="258"/>
    </location>
</feature>
<sequence length="460" mass="51602">MWSTWLIVLCFMKMFQALARDRLDRLNASPSATPWMYFRVFSALLLVLSVDILWIRLCMMVYKALNTTMFLLLFFEPLSIAFETLQGIMVYGVQLLEMCHRQSVESKPDCKGSKLFDKSAAGFLSEMKGILIRNFGFFLDLMTLLMALGHYLLIWWLHGMAFHLIDAVLFLNLRALVATIVKRIRGYVKLKKALSLLDGVLPDATHEELHAYDDECAICREPMSRAKRLCCNHLFHLACLRSWLDQGLNGVYSCPTCRRPLFPSSQREQVNSGASEIVNDGQLGMQRRPGLDLHTMAANAVPEGVFPGQQGNPSDPSTWRGVGFDASLVPPWSNPAGDGAGPSNGMRPAGVGRLQMMMRHLASVSENYAHNTLEDTSWNLWPAWHGQPSSAPVRQRQDLNPGGVRFRSTSPSTNENLAGLLAMADTVREVLPHIPDDLIFQDLRRTNNVAVTVNNLLQLR</sequence>
<dbReference type="SUPFAM" id="SSF57850">
    <property type="entry name" value="RING/U-box"/>
    <property type="match status" value="1"/>
</dbReference>
<dbReference type="AlphaFoldDB" id="A0AAV9E277"/>
<dbReference type="GO" id="GO:0008270">
    <property type="term" value="F:zinc ion binding"/>
    <property type="evidence" value="ECO:0007669"/>
    <property type="project" value="UniProtKB-KW"/>
</dbReference>
<dbReference type="CDD" id="cd16455">
    <property type="entry name" value="RING-H2_AMFR"/>
    <property type="match status" value="1"/>
</dbReference>
<dbReference type="Gene3D" id="3.30.40.10">
    <property type="entry name" value="Zinc/RING finger domain, C3HC4 (zinc finger)"/>
    <property type="match status" value="1"/>
</dbReference>
<dbReference type="InterPro" id="IPR001841">
    <property type="entry name" value="Znf_RING"/>
</dbReference>
<keyword evidence="5" id="KW-0479">Metal-binding</keyword>
<dbReference type="SMART" id="SM00546">
    <property type="entry name" value="CUE"/>
    <property type="match status" value="1"/>
</dbReference>
<evidence type="ECO:0000256" key="8">
    <source>
        <dbReference type="ARBA" id="ARBA00022833"/>
    </source>
</evidence>
<keyword evidence="9 13" id="KW-1133">Transmembrane helix</keyword>
<evidence type="ECO:0000256" key="6">
    <source>
        <dbReference type="ARBA" id="ARBA00022771"/>
    </source>
</evidence>
<dbReference type="PANTHER" id="PTHR15067:SF4">
    <property type="entry name" value="E3 UBIQUITIN-PROTEIN LIGASE RNF8"/>
    <property type="match status" value="1"/>
</dbReference>
<keyword evidence="8" id="KW-0862">Zinc</keyword>
<dbReference type="GO" id="GO:0034052">
    <property type="term" value="P:positive regulation of plant-type hypersensitive response"/>
    <property type="evidence" value="ECO:0007669"/>
    <property type="project" value="TreeGrafter"/>
</dbReference>
<dbReference type="InterPro" id="IPR057992">
    <property type="entry name" value="TPR_SYVN1_N"/>
</dbReference>
<gene>
    <name evidence="17" type="primary">RIN2</name>
    <name evidence="17" type="ORF">QJS10_CPA10g00873</name>
</gene>
<keyword evidence="6 11" id="KW-0863">Zinc-finger</keyword>
<organism evidence="17 18">
    <name type="scientific">Acorus calamus</name>
    <name type="common">Sweet flag</name>
    <dbReference type="NCBI Taxonomy" id="4465"/>
    <lineage>
        <taxon>Eukaryota</taxon>
        <taxon>Viridiplantae</taxon>
        <taxon>Streptophyta</taxon>
        <taxon>Embryophyta</taxon>
        <taxon>Tracheophyta</taxon>
        <taxon>Spermatophyta</taxon>
        <taxon>Magnoliopsida</taxon>
        <taxon>Liliopsida</taxon>
        <taxon>Acoraceae</taxon>
        <taxon>Acorus</taxon>
    </lineage>
</organism>
<evidence type="ECO:0000313" key="18">
    <source>
        <dbReference type="Proteomes" id="UP001180020"/>
    </source>
</evidence>
<evidence type="ECO:0000256" key="14">
    <source>
        <dbReference type="SAM" id="SignalP"/>
    </source>
</evidence>
<dbReference type="PANTHER" id="PTHR15067">
    <property type="entry name" value="E3 UBIQUITIN-PROTEIN LIGASE RNF8"/>
    <property type="match status" value="1"/>
</dbReference>
<dbReference type="GO" id="GO:0043130">
    <property type="term" value="F:ubiquitin binding"/>
    <property type="evidence" value="ECO:0007669"/>
    <property type="project" value="InterPro"/>
</dbReference>
<feature type="transmembrane region" description="Helical" evidence="13">
    <location>
        <begin position="135"/>
        <end position="154"/>
    </location>
</feature>
<keyword evidence="18" id="KW-1185">Reference proteome</keyword>
<dbReference type="InterPro" id="IPR003892">
    <property type="entry name" value="CUE"/>
</dbReference>
<evidence type="ECO:0000256" key="2">
    <source>
        <dbReference type="ARBA" id="ARBA00004906"/>
    </source>
</evidence>
<dbReference type="Gene3D" id="1.10.8.10">
    <property type="entry name" value="DNA helicase RuvA subunit, C-terminal domain"/>
    <property type="match status" value="1"/>
</dbReference>
<reference evidence="17" key="1">
    <citation type="journal article" date="2023" name="Nat. Commun.">
        <title>Diploid and tetraploid genomes of Acorus and the evolution of monocots.</title>
        <authorList>
            <person name="Ma L."/>
            <person name="Liu K.W."/>
            <person name="Li Z."/>
            <person name="Hsiao Y.Y."/>
            <person name="Qi Y."/>
            <person name="Fu T."/>
            <person name="Tang G.D."/>
            <person name="Zhang D."/>
            <person name="Sun W.H."/>
            <person name="Liu D.K."/>
            <person name="Li Y."/>
            <person name="Chen G.Z."/>
            <person name="Liu X.D."/>
            <person name="Liao X.Y."/>
            <person name="Jiang Y.T."/>
            <person name="Yu X."/>
            <person name="Hao Y."/>
            <person name="Huang J."/>
            <person name="Zhao X.W."/>
            <person name="Ke S."/>
            <person name="Chen Y.Y."/>
            <person name="Wu W.L."/>
            <person name="Hsu J.L."/>
            <person name="Lin Y.F."/>
            <person name="Huang M.D."/>
            <person name="Li C.Y."/>
            <person name="Huang L."/>
            <person name="Wang Z.W."/>
            <person name="Zhao X."/>
            <person name="Zhong W.Y."/>
            <person name="Peng D.H."/>
            <person name="Ahmad S."/>
            <person name="Lan S."/>
            <person name="Zhang J.S."/>
            <person name="Tsai W.C."/>
            <person name="Van de Peer Y."/>
            <person name="Liu Z.J."/>
        </authorList>
    </citation>
    <scope>NUCLEOTIDE SEQUENCE</scope>
    <source>
        <strain evidence="17">CP</strain>
    </source>
</reference>
<comment type="caution">
    <text evidence="17">The sequence shown here is derived from an EMBL/GenBank/DDBJ whole genome shotgun (WGS) entry which is preliminary data.</text>
</comment>
<dbReference type="GO" id="GO:0005829">
    <property type="term" value="C:cytosol"/>
    <property type="evidence" value="ECO:0007669"/>
    <property type="project" value="TreeGrafter"/>
</dbReference>
<keyword evidence="14" id="KW-0732">Signal</keyword>
<dbReference type="InterPro" id="IPR013083">
    <property type="entry name" value="Znf_RING/FYVE/PHD"/>
</dbReference>
<evidence type="ECO:0000259" key="15">
    <source>
        <dbReference type="PROSITE" id="PS50089"/>
    </source>
</evidence>
<dbReference type="Pfam" id="PF13639">
    <property type="entry name" value="zf-RING_2"/>
    <property type="match status" value="1"/>
</dbReference>
<evidence type="ECO:0000256" key="5">
    <source>
        <dbReference type="ARBA" id="ARBA00022723"/>
    </source>
</evidence>
<dbReference type="PROSITE" id="PS51140">
    <property type="entry name" value="CUE"/>
    <property type="match status" value="1"/>
</dbReference>
<evidence type="ECO:0000256" key="9">
    <source>
        <dbReference type="ARBA" id="ARBA00022989"/>
    </source>
</evidence>
<keyword evidence="3" id="KW-0808">Transferase</keyword>
<name>A0AAV9E277_ACOCL</name>
<dbReference type="GO" id="GO:0005886">
    <property type="term" value="C:plasma membrane"/>
    <property type="evidence" value="ECO:0007669"/>
    <property type="project" value="TreeGrafter"/>
</dbReference>
<dbReference type="EMBL" id="JAUJYO010000010">
    <property type="protein sequence ID" value="KAK1307349.1"/>
    <property type="molecule type" value="Genomic_DNA"/>
</dbReference>
<dbReference type="GO" id="GO:0006511">
    <property type="term" value="P:ubiquitin-dependent protein catabolic process"/>
    <property type="evidence" value="ECO:0007669"/>
    <property type="project" value="TreeGrafter"/>
</dbReference>
<keyword evidence="10 13" id="KW-0472">Membrane</keyword>
<evidence type="ECO:0000256" key="1">
    <source>
        <dbReference type="ARBA" id="ARBA00004141"/>
    </source>
</evidence>
<evidence type="ECO:0000256" key="12">
    <source>
        <dbReference type="SAM" id="MobiDB-lite"/>
    </source>
</evidence>
<dbReference type="GO" id="GO:0000151">
    <property type="term" value="C:ubiquitin ligase complex"/>
    <property type="evidence" value="ECO:0007669"/>
    <property type="project" value="TreeGrafter"/>
</dbReference>
<evidence type="ECO:0000313" key="17">
    <source>
        <dbReference type="EMBL" id="KAK1307349.1"/>
    </source>
</evidence>
<feature type="transmembrane region" description="Helical" evidence="13">
    <location>
        <begin position="35"/>
        <end position="55"/>
    </location>
</feature>
<keyword evidence="7" id="KW-0833">Ubl conjugation pathway</keyword>
<evidence type="ECO:0000256" key="13">
    <source>
        <dbReference type="SAM" id="Phobius"/>
    </source>
</evidence>
<dbReference type="Pfam" id="PF02845">
    <property type="entry name" value="CUE"/>
    <property type="match status" value="1"/>
</dbReference>
<keyword evidence="4 13" id="KW-0812">Transmembrane</keyword>
<feature type="region of interest" description="Disordered" evidence="12">
    <location>
        <begin position="389"/>
        <end position="411"/>
    </location>
</feature>
<dbReference type="SMART" id="SM00184">
    <property type="entry name" value="RING"/>
    <property type="match status" value="1"/>
</dbReference>
<comment type="pathway">
    <text evidence="2">Protein modification; protein ubiquitination.</text>
</comment>
<dbReference type="Proteomes" id="UP001180020">
    <property type="component" value="Unassembled WGS sequence"/>
</dbReference>
<accession>A0AAV9E277</accession>
<feature type="signal peptide" evidence="14">
    <location>
        <begin position="1"/>
        <end position="19"/>
    </location>
</feature>
<evidence type="ECO:0000256" key="3">
    <source>
        <dbReference type="ARBA" id="ARBA00022679"/>
    </source>
</evidence>
<dbReference type="FunFam" id="3.30.40.10:FF:000259">
    <property type="entry name" value="E3 ubiquitin protein ligase RIN2"/>
    <property type="match status" value="1"/>
</dbReference>
<dbReference type="PROSITE" id="PS50089">
    <property type="entry name" value="ZF_RING_2"/>
    <property type="match status" value="1"/>
</dbReference>
<feature type="chain" id="PRO_5043765356" evidence="14">
    <location>
        <begin position="20"/>
        <end position="460"/>
    </location>
</feature>
<evidence type="ECO:0000256" key="11">
    <source>
        <dbReference type="PROSITE-ProRule" id="PRU00175"/>
    </source>
</evidence>
<comment type="subcellular location">
    <subcellularLocation>
        <location evidence="1">Membrane</location>
        <topology evidence="1">Multi-pass membrane protein</topology>
    </subcellularLocation>
</comment>
<dbReference type="Pfam" id="PF25563">
    <property type="entry name" value="TPR_SYVN1_N"/>
    <property type="match status" value="1"/>
</dbReference>
<evidence type="ECO:0000259" key="16">
    <source>
        <dbReference type="PROSITE" id="PS51140"/>
    </source>
</evidence>
<dbReference type="GO" id="GO:0016567">
    <property type="term" value="P:protein ubiquitination"/>
    <property type="evidence" value="ECO:0007669"/>
    <property type="project" value="TreeGrafter"/>
</dbReference>
<evidence type="ECO:0000256" key="10">
    <source>
        <dbReference type="ARBA" id="ARBA00023136"/>
    </source>
</evidence>
<evidence type="ECO:0000256" key="4">
    <source>
        <dbReference type="ARBA" id="ARBA00022692"/>
    </source>
</evidence>
<dbReference type="GO" id="GO:0061630">
    <property type="term" value="F:ubiquitin protein ligase activity"/>
    <property type="evidence" value="ECO:0007669"/>
    <property type="project" value="TreeGrafter"/>
</dbReference>
<proteinExistence type="predicted"/>
<feature type="domain" description="CUE" evidence="16">
    <location>
        <begin position="419"/>
        <end position="460"/>
    </location>
</feature>
<protein>
    <submittedName>
        <fullName evidence="17">E3 ubiquitin protein ligase RIN2</fullName>
    </submittedName>
</protein>